<reference evidence="4" key="1">
    <citation type="submission" date="2020-08" db="EMBL/GenBank/DDBJ databases">
        <authorList>
            <person name="Cejkova D."/>
            <person name="Kubasova T."/>
            <person name="Jahodarova E."/>
            <person name="Rychlik I."/>
        </authorList>
    </citation>
    <scope>NUCLEOTIDE SEQUENCE</scope>
    <source>
        <strain evidence="4">An420c</strain>
    </source>
</reference>
<keyword evidence="5" id="KW-1185">Reference proteome</keyword>
<feature type="transmembrane region" description="Helical" evidence="2">
    <location>
        <begin position="102"/>
        <end position="123"/>
    </location>
</feature>
<proteinExistence type="predicted"/>
<evidence type="ECO:0000259" key="3">
    <source>
        <dbReference type="Pfam" id="PF12164"/>
    </source>
</evidence>
<protein>
    <submittedName>
        <fullName evidence="4">Stage V sporulation protein AA</fullName>
    </submittedName>
</protein>
<evidence type="ECO:0000313" key="4">
    <source>
        <dbReference type="EMBL" id="MBM6827062.1"/>
    </source>
</evidence>
<evidence type="ECO:0000256" key="1">
    <source>
        <dbReference type="SAM" id="MobiDB-lite"/>
    </source>
</evidence>
<feature type="region of interest" description="Disordered" evidence="1">
    <location>
        <begin position="199"/>
        <end position="227"/>
    </location>
</feature>
<dbReference type="Gene3D" id="2.60.480.10">
    <property type="entry name" value="eubacterium ventriosum atcc domain"/>
    <property type="match status" value="1"/>
</dbReference>
<feature type="domain" description="Stage V sporulation protein AA" evidence="3">
    <location>
        <begin position="3"/>
        <end position="93"/>
    </location>
</feature>
<evidence type="ECO:0000256" key="2">
    <source>
        <dbReference type="SAM" id="Phobius"/>
    </source>
</evidence>
<dbReference type="InterPro" id="IPR021997">
    <property type="entry name" value="SporV_AA"/>
</dbReference>
<sequence>MMQAVYIKADRDVEVDRTDIRIGDVIQIEGTDKRTREQICRLPLVTVSCTDQKKESRMCLSILQVIRKIHTAFPQLDIVNVGEKDFIITYKKEKDAGKFLHVLKAAIVVLISFFGAAFSTMAFNNDVDTVKMFGQIYELTTGKPSDGFTILEITYSIGLILGILIFFNHFGKSRSGTDPTPLEVEMRLYENDIQTTLIENNSRTESGSKNKGADYVDKGNHAGSAGT</sequence>
<feature type="compositionally biased region" description="Basic and acidic residues" evidence="1">
    <location>
        <begin position="206"/>
        <end position="220"/>
    </location>
</feature>
<comment type="caution">
    <text evidence="4">The sequence shown here is derived from an EMBL/GenBank/DDBJ whole genome shotgun (WGS) entry which is preliminary data.</text>
</comment>
<accession>A0A938X281</accession>
<name>A0A938X281_9CLOT</name>
<gene>
    <name evidence="4" type="ORF">H6A13_08120</name>
</gene>
<dbReference type="Pfam" id="PF12164">
    <property type="entry name" value="SporV_AA"/>
    <property type="match status" value="1"/>
</dbReference>
<dbReference type="EMBL" id="JACJLV010000023">
    <property type="protein sequence ID" value="MBM6827062.1"/>
    <property type="molecule type" value="Genomic_DNA"/>
</dbReference>
<dbReference type="AlphaFoldDB" id="A0A938X281"/>
<evidence type="ECO:0000313" key="5">
    <source>
        <dbReference type="Proteomes" id="UP000713880"/>
    </source>
</evidence>
<reference evidence="4" key="2">
    <citation type="journal article" date="2021" name="Sci. Rep.">
        <title>The distribution of antibiotic resistance genes in chicken gut microbiota commensals.</title>
        <authorList>
            <person name="Juricova H."/>
            <person name="Matiasovicova J."/>
            <person name="Kubasova T."/>
            <person name="Cejkova D."/>
            <person name="Rychlik I."/>
        </authorList>
    </citation>
    <scope>NUCLEOTIDE SEQUENCE</scope>
    <source>
        <strain evidence="4">An420c</strain>
    </source>
</reference>
<keyword evidence="2" id="KW-0812">Transmembrane</keyword>
<organism evidence="4 5">
    <name type="scientific">Mordavella massiliensis</name>
    <dbReference type="NCBI Taxonomy" id="1871024"/>
    <lineage>
        <taxon>Bacteria</taxon>
        <taxon>Bacillati</taxon>
        <taxon>Bacillota</taxon>
        <taxon>Clostridia</taxon>
        <taxon>Eubacteriales</taxon>
        <taxon>Clostridiaceae</taxon>
        <taxon>Mordavella</taxon>
    </lineage>
</organism>
<dbReference type="InterPro" id="IPR038548">
    <property type="entry name" value="SporV_AA_N_sf"/>
</dbReference>
<feature type="transmembrane region" description="Helical" evidence="2">
    <location>
        <begin position="147"/>
        <end position="167"/>
    </location>
</feature>
<dbReference type="Proteomes" id="UP000713880">
    <property type="component" value="Unassembled WGS sequence"/>
</dbReference>
<keyword evidence="2" id="KW-0472">Membrane</keyword>
<keyword evidence="2" id="KW-1133">Transmembrane helix</keyword>